<dbReference type="Gene3D" id="2.60.40.1900">
    <property type="entry name" value="Beta-microseminoprotein (PSP94) domain"/>
    <property type="match status" value="1"/>
</dbReference>
<dbReference type="OrthoDB" id="6129449at2759"/>
<proteinExistence type="predicted"/>
<organism evidence="2 3">
    <name type="scientific">Adineta ricciae</name>
    <name type="common">Rotifer</name>
    <dbReference type="NCBI Taxonomy" id="249248"/>
    <lineage>
        <taxon>Eukaryota</taxon>
        <taxon>Metazoa</taxon>
        <taxon>Spiralia</taxon>
        <taxon>Gnathifera</taxon>
        <taxon>Rotifera</taxon>
        <taxon>Eurotatoria</taxon>
        <taxon>Bdelloidea</taxon>
        <taxon>Adinetida</taxon>
        <taxon>Adinetidae</taxon>
        <taxon>Adineta</taxon>
    </lineage>
</organism>
<comment type="caution">
    <text evidence="2">The sequence shown here is derived from an EMBL/GenBank/DDBJ whole genome shotgun (WGS) entry which is preliminary data.</text>
</comment>
<evidence type="ECO:0000313" key="3">
    <source>
        <dbReference type="Proteomes" id="UP000663852"/>
    </source>
</evidence>
<gene>
    <name evidence="2" type="ORF">EDS130_LOCUS33565</name>
</gene>
<reference evidence="2" key="1">
    <citation type="submission" date="2021-02" db="EMBL/GenBank/DDBJ databases">
        <authorList>
            <person name="Nowell W R."/>
        </authorList>
    </citation>
    <scope>NUCLEOTIDE SEQUENCE</scope>
</reference>
<dbReference type="AlphaFoldDB" id="A0A815HNM0"/>
<evidence type="ECO:0000256" key="1">
    <source>
        <dbReference type="SAM" id="MobiDB-lite"/>
    </source>
</evidence>
<evidence type="ECO:0000313" key="2">
    <source>
        <dbReference type="EMBL" id="CAF1356392.1"/>
    </source>
</evidence>
<feature type="compositionally biased region" description="Low complexity" evidence="1">
    <location>
        <begin position="105"/>
        <end position="114"/>
    </location>
</feature>
<protein>
    <submittedName>
        <fullName evidence="2">Uncharacterized protein</fullName>
    </submittedName>
</protein>
<dbReference type="Proteomes" id="UP000663852">
    <property type="component" value="Unassembled WGS sequence"/>
</dbReference>
<sequence length="124" mass="13432">MIHFSDEACFRVHPTVNTNSYGTIEHSCIYKGLSFASNSTFKLTSPECVTCTCTDTGLNCCGYGAMAGTMSVKGCKRISDFCNVRFVDENDSNKPCPAFTKATRTTTTTTTTASDVDETTEEDS</sequence>
<feature type="region of interest" description="Disordered" evidence="1">
    <location>
        <begin position="105"/>
        <end position="124"/>
    </location>
</feature>
<dbReference type="EMBL" id="CAJNOJ010000269">
    <property type="protein sequence ID" value="CAF1356392.1"/>
    <property type="molecule type" value="Genomic_DNA"/>
</dbReference>
<name>A0A815HNM0_ADIRI</name>
<accession>A0A815HNM0</accession>
<feature type="compositionally biased region" description="Acidic residues" evidence="1">
    <location>
        <begin position="115"/>
        <end position="124"/>
    </location>
</feature>